<sequence length="88" mass="10036">MSFQAMILGHCSPKKLKIMPPGFEEIGKKIVEECRGLPIALPTIESEKDLTYWEMAATRLHSFKTPSIIEEDLKYAVIERSYSQMICS</sequence>
<evidence type="ECO:0000256" key="1">
    <source>
        <dbReference type="ARBA" id="ARBA00022614"/>
    </source>
</evidence>
<keyword evidence="1" id="KW-0433">Leucine-rich repeat</keyword>
<accession>A0AAF0ZKV3</accession>
<dbReference type="GO" id="GO:0043531">
    <property type="term" value="F:ADP binding"/>
    <property type="evidence" value="ECO:0007669"/>
    <property type="project" value="InterPro"/>
</dbReference>
<name>A0AAF0ZKV3_SOLVR</name>
<protein>
    <recommendedName>
        <fullName evidence="4">NB-ARC domain-containing protein</fullName>
    </recommendedName>
</protein>
<evidence type="ECO:0008006" key="4">
    <source>
        <dbReference type="Google" id="ProtNLM"/>
    </source>
</evidence>
<reference evidence="2" key="1">
    <citation type="submission" date="2023-08" db="EMBL/GenBank/DDBJ databases">
        <title>A de novo genome assembly of Solanum verrucosum Schlechtendal, a Mexican diploid species geographically isolated from the other diploid A-genome species in potato relatives.</title>
        <authorList>
            <person name="Hosaka K."/>
        </authorList>
    </citation>
    <scope>NUCLEOTIDE SEQUENCE</scope>
    <source>
        <tissue evidence="2">Young leaves</tissue>
    </source>
</reference>
<proteinExistence type="predicted"/>
<dbReference type="Gene3D" id="1.10.8.430">
    <property type="entry name" value="Helical domain of apoptotic protease-activating factors"/>
    <property type="match status" value="1"/>
</dbReference>
<dbReference type="Proteomes" id="UP001234989">
    <property type="component" value="Chromosome 8"/>
</dbReference>
<evidence type="ECO:0000313" key="2">
    <source>
        <dbReference type="EMBL" id="WMV42692.1"/>
    </source>
</evidence>
<dbReference type="InterPro" id="IPR042197">
    <property type="entry name" value="Apaf_helical"/>
</dbReference>
<evidence type="ECO:0000313" key="3">
    <source>
        <dbReference type="Proteomes" id="UP001234989"/>
    </source>
</evidence>
<dbReference type="EMBL" id="CP133619">
    <property type="protein sequence ID" value="WMV42692.1"/>
    <property type="molecule type" value="Genomic_DNA"/>
</dbReference>
<keyword evidence="3" id="KW-1185">Reference proteome</keyword>
<gene>
    <name evidence="2" type="ORF">MTR67_036077</name>
</gene>
<dbReference type="AlphaFoldDB" id="A0AAF0ZKV3"/>
<organism evidence="2 3">
    <name type="scientific">Solanum verrucosum</name>
    <dbReference type="NCBI Taxonomy" id="315347"/>
    <lineage>
        <taxon>Eukaryota</taxon>
        <taxon>Viridiplantae</taxon>
        <taxon>Streptophyta</taxon>
        <taxon>Embryophyta</taxon>
        <taxon>Tracheophyta</taxon>
        <taxon>Spermatophyta</taxon>
        <taxon>Magnoliopsida</taxon>
        <taxon>eudicotyledons</taxon>
        <taxon>Gunneridae</taxon>
        <taxon>Pentapetalae</taxon>
        <taxon>asterids</taxon>
        <taxon>lamiids</taxon>
        <taxon>Solanales</taxon>
        <taxon>Solanaceae</taxon>
        <taxon>Solanoideae</taxon>
        <taxon>Solaneae</taxon>
        <taxon>Solanum</taxon>
    </lineage>
</organism>